<keyword evidence="6" id="KW-1185">Reference proteome</keyword>
<dbReference type="InterPro" id="IPR000086">
    <property type="entry name" value="NUDIX_hydrolase_dom"/>
</dbReference>
<evidence type="ECO:0000313" key="6">
    <source>
        <dbReference type="Proteomes" id="UP000633365"/>
    </source>
</evidence>
<dbReference type="InterPro" id="IPR020476">
    <property type="entry name" value="Nudix_hydrolase"/>
</dbReference>
<feature type="domain" description="Nudix hydrolase" evidence="4">
    <location>
        <begin position="41"/>
        <end position="171"/>
    </location>
</feature>
<evidence type="ECO:0000313" key="5">
    <source>
        <dbReference type="EMBL" id="MBK6090041.1"/>
    </source>
</evidence>
<dbReference type="PROSITE" id="PS51462">
    <property type="entry name" value="NUDIX"/>
    <property type="match status" value="1"/>
</dbReference>
<comment type="similarity">
    <text evidence="3">Belongs to the Nudix hydrolase family.</text>
</comment>
<dbReference type="SUPFAM" id="SSF55811">
    <property type="entry name" value="Nudix"/>
    <property type="match status" value="1"/>
</dbReference>
<accession>A0A934WU96</accession>
<dbReference type="PROSITE" id="PS00893">
    <property type="entry name" value="NUDIX_BOX"/>
    <property type="match status" value="1"/>
</dbReference>
<name>A0A934WU96_9FIRM</name>
<dbReference type="GO" id="GO:0019693">
    <property type="term" value="P:ribose phosphate metabolic process"/>
    <property type="evidence" value="ECO:0007669"/>
    <property type="project" value="TreeGrafter"/>
</dbReference>
<reference evidence="5" key="1">
    <citation type="submission" date="2021-01" db="EMBL/GenBank/DDBJ databases">
        <title>Genome public.</title>
        <authorList>
            <person name="Liu C."/>
            <person name="Sun Q."/>
        </authorList>
    </citation>
    <scope>NUCLEOTIDE SEQUENCE</scope>
    <source>
        <strain evidence="5">M6</strain>
    </source>
</reference>
<comment type="caution">
    <text evidence="5">The sequence shown here is derived from an EMBL/GenBank/DDBJ whole genome shotgun (WGS) entry which is preliminary data.</text>
</comment>
<evidence type="ECO:0000259" key="4">
    <source>
        <dbReference type="PROSITE" id="PS51462"/>
    </source>
</evidence>
<dbReference type="Proteomes" id="UP000633365">
    <property type="component" value="Unassembled WGS sequence"/>
</dbReference>
<gene>
    <name evidence="5" type="ORF">JKK62_15555</name>
</gene>
<proteinExistence type="inferred from homology"/>
<dbReference type="PANTHER" id="PTHR11839:SF18">
    <property type="entry name" value="NUDIX HYDROLASE DOMAIN-CONTAINING PROTEIN"/>
    <property type="match status" value="1"/>
</dbReference>
<sequence length="184" mass="20695">MKDEQLKWTMTDSRMLLHTPVFDVNEQHELSPNGLEGDYIAMDAPDWVMVIAEYKGCFVTVRQWRHAAEAISVEFPGGVADAGEDPAQAAARELYEETGFKANSLIHLGTVYPNPALFKNRYHVYLAEDLQPTGEQALDDDELLTYELKPVDEVIRSFGNAEYGHALMGTALMFYLRHRSKGGV</sequence>
<evidence type="ECO:0000256" key="2">
    <source>
        <dbReference type="ARBA" id="ARBA00022801"/>
    </source>
</evidence>
<dbReference type="PANTHER" id="PTHR11839">
    <property type="entry name" value="UDP/ADP-SUGAR PYROPHOSPHATASE"/>
    <property type="match status" value="1"/>
</dbReference>
<dbReference type="CDD" id="cd03424">
    <property type="entry name" value="NUDIX_ADPRase_Nudt5_UGPPase_Nudt14"/>
    <property type="match status" value="1"/>
</dbReference>
<comment type="cofactor">
    <cofactor evidence="1">
        <name>Mg(2+)</name>
        <dbReference type="ChEBI" id="CHEBI:18420"/>
    </cofactor>
</comment>
<dbReference type="InterPro" id="IPR015797">
    <property type="entry name" value="NUDIX_hydrolase-like_dom_sf"/>
</dbReference>
<dbReference type="EMBL" id="JAEQMG010000171">
    <property type="protein sequence ID" value="MBK6090041.1"/>
    <property type="molecule type" value="Genomic_DNA"/>
</dbReference>
<dbReference type="PRINTS" id="PR00502">
    <property type="entry name" value="NUDIXFAMILY"/>
</dbReference>
<organism evidence="5 6">
    <name type="scientific">Ruminococcus difficilis</name>
    <dbReference type="NCBI Taxonomy" id="2763069"/>
    <lineage>
        <taxon>Bacteria</taxon>
        <taxon>Bacillati</taxon>
        <taxon>Bacillota</taxon>
        <taxon>Clostridia</taxon>
        <taxon>Eubacteriales</taxon>
        <taxon>Oscillospiraceae</taxon>
        <taxon>Ruminococcus</taxon>
    </lineage>
</organism>
<dbReference type="GO" id="GO:0006753">
    <property type="term" value="P:nucleoside phosphate metabolic process"/>
    <property type="evidence" value="ECO:0007669"/>
    <property type="project" value="TreeGrafter"/>
</dbReference>
<evidence type="ECO:0000256" key="1">
    <source>
        <dbReference type="ARBA" id="ARBA00001946"/>
    </source>
</evidence>
<dbReference type="Pfam" id="PF00293">
    <property type="entry name" value="NUDIX"/>
    <property type="match status" value="1"/>
</dbReference>
<evidence type="ECO:0000256" key="3">
    <source>
        <dbReference type="RuleBase" id="RU003476"/>
    </source>
</evidence>
<dbReference type="RefSeq" id="WP_201428733.1">
    <property type="nucleotide sequence ID" value="NZ_JAEQMG010000171.1"/>
</dbReference>
<dbReference type="GO" id="GO:0016462">
    <property type="term" value="F:pyrophosphatase activity"/>
    <property type="evidence" value="ECO:0007669"/>
    <property type="project" value="UniProtKB-ARBA"/>
</dbReference>
<protein>
    <submittedName>
        <fullName evidence="5">NUDIX hydrolase</fullName>
    </submittedName>
</protein>
<dbReference type="AlphaFoldDB" id="A0A934WU96"/>
<keyword evidence="2 3" id="KW-0378">Hydrolase</keyword>
<dbReference type="Gene3D" id="3.90.79.10">
    <property type="entry name" value="Nucleoside Triphosphate Pyrophosphohydrolase"/>
    <property type="match status" value="1"/>
</dbReference>
<dbReference type="InterPro" id="IPR020084">
    <property type="entry name" value="NUDIX_hydrolase_CS"/>
</dbReference>